<evidence type="ECO:0000256" key="10">
    <source>
        <dbReference type="ARBA" id="ARBA00022692"/>
    </source>
</evidence>
<evidence type="ECO:0000256" key="17">
    <source>
        <dbReference type="ARBA" id="ARBA00048623"/>
    </source>
</evidence>
<comment type="similarity">
    <text evidence="4 19">Belongs to the CobS family.</text>
</comment>
<keyword evidence="7 19" id="KW-1003">Cell membrane</keyword>
<evidence type="ECO:0000256" key="16">
    <source>
        <dbReference type="ARBA" id="ARBA00032853"/>
    </source>
</evidence>
<evidence type="ECO:0000256" key="2">
    <source>
        <dbReference type="ARBA" id="ARBA00004651"/>
    </source>
</evidence>
<evidence type="ECO:0000256" key="13">
    <source>
        <dbReference type="ARBA" id="ARBA00023136"/>
    </source>
</evidence>
<evidence type="ECO:0000256" key="18">
    <source>
        <dbReference type="ARBA" id="ARBA00049504"/>
    </source>
</evidence>
<evidence type="ECO:0000256" key="1">
    <source>
        <dbReference type="ARBA" id="ARBA00001946"/>
    </source>
</evidence>
<organism evidence="20 21">
    <name type="scientific">Candidatus Pseudoramibacter fermentans</name>
    <dbReference type="NCBI Taxonomy" id="2594427"/>
    <lineage>
        <taxon>Bacteria</taxon>
        <taxon>Bacillati</taxon>
        <taxon>Bacillota</taxon>
        <taxon>Clostridia</taxon>
        <taxon>Eubacteriales</taxon>
        <taxon>Eubacteriaceae</taxon>
        <taxon>Pseudoramibacter</taxon>
    </lineage>
</organism>
<evidence type="ECO:0000256" key="6">
    <source>
        <dbReference type="ARBA" id="ARBA00015850"/>
    </source>
</evidence>
<evidence type="ECO:0000256" key="19">
    <source>
        <dbReference type="HAMAP-Rule" id="MF_00719"/>
    </source>
</evidence>
<accession>A0A6L5GS97</accession>
<dbReference type="PANTHER" id="PTHR34148:SF1">
    <property type="entry name" value="ADENOSYLCOBINAMIDE-GDP RIBAZOLETRANSFERASE"/>
    <property type="match status" value="1"/>
</dbReference>
<dbReference type="GO" id="GO:0005886">
    <property type="term" value="C:plasma membrane"/>
    <property type="evidence" value="ECO:0007669"/>
    <property type="project" value="UniProtKB-SubCell"/>
</dbReference>
<evidence type="ECO:0000256" key="8">
    <source>
        <dbReference type="ARBA" id="ARBA00022573"/>
    </source>
</evidence>
<evidence type="ECO:0000256" key="9">
    <source>
        <dbReference type="ARBA" id="ARBA00022679"/>
    </source>
</evidence>
<dbReference type="GO" id="GO:0008818">
    <property type="term" value="F:cobalamin 5'-phosphate synthase activity"/>
    <property type="evidence" value="ECO:0007669"/>
    <property type="project" value="UniProtKB-UniRule"/>
</dbReference>
<evidence type="ECO:0000256" key="5">
    <source>
        <dbReference type="ARBA" id="ARBA00013200"/>
    </source>
</evidence>
<keyword evidence="11 19" id="KW-0460">Magnesium</keyword>
<dbReference type="PANTHER" id="PTHR34148">
    <property type="entry name" value="ADENOSYLCOBINAMIDE-GDP RIBAZOLETRANSFERASE"/>
    <property type="match status" value="1"/>
</dbReference>
<feature type="transmembrane region" description="Helical" evidence="19">
    <location>
        <begin position="222"/>
        <end position="245"/>
    </location>
</feature>
<comment type="caution">
    <text evidence="20">The sequence shown here is derived from an EMBL/GenBank/DDBJ whole genome shotgun (WGS) entry which is preliminary data.</text>
</comment>
<keyword evidence="13 19" id="KW-0472">Membrane</keyword>
<dbReference type="NCBIfam" id="TIGR00317">
    <property type="entry name" value="cobS"/>
    <property type="match status" value="1"/>
</dbReference>
<evidence type="ECO:0000313" key="20">
    <source>
        <dbReference type="EMBL" id="MQM73043.1"/>
    </source>
</evidence>
<feature type="transmembrane region" description="Helical" evidence="19">
    <location>
        <begin position="180"/>
        <end position="210"/>
    </location>
</feature>
<sequence>MNFFREFLIGLSFYTRLPIQLQNVTEDEFYNSMLLMPVIGVVIGAALWGFGWCVSWIGIPELAAILMLIFYIWLTGGLHYDGVADTIDAVFSARDHEKMMTIMKDSRLGSFGAISLILLMLTMWVGYRYTIDSQFLAALWLMPVVGRYCAIQTCCFSSYAEGGGGLGRRITEITKGWHVVVYLAAIAAVSWFVAPILTCAFGITAVLNLIMMADLKRKIGGITGDTIGLTIEITQAFFIVVVLILQHLGIGVPGMV</sequence>
<keyword evidence="10 19" id="KW-0812">Transmembrane</keyword>
<dbReference type="HAMAP" id="MF_00719">
    <property type="entry name" value="CobS"/>
    <property type="match status" value="1"/>
</dbReference>
<comment type="catalytic activity">
    <reaction evidence="18 19">
        <text>alpha-ribazole 5'-phosphate + adenosylcob(III)inamide-GDP = adenosylcob(III)alamin 5'-phosphate + GMP + H(+)</text>
        <dbReference type="Rhea" id="RHEA:23560"/>
        <dbReference type="ChEBI" id="CHEBI:15378"/>
        <dbReference type="ChEBI" id="CHEBI:57918"/>
        <dbReference type="ChEBI" id="CHEBI:58115"/>
        <dbReference type="ChEBI" id="CHEBI:60487"/>
        <dbReference type="ChEBI" id="CHEBI:60493"/>
        <dbReference type="EC" id="2.7.8.26"/>
    </reaction>
</comment>
<reference evidence="20" key="1">
    <citation type="journal article" date="2020" name="Appl. Environ. Microbiol.">
        <title>Medium-Chain Fatty Acid Synthesis by 'Candidatus Weimeria bifida' gen. nov., sp. nov., and 'Candidatus Pseudoramibacter fermentans' sp. nov.</title>
        <authorList>
            <person name="Scarborough M.J."/>
            <person name="Myers K.S."/>
            <person name="Donohue T.J."/>
            <person name="Noguera D.R."/>
        </authorList>
    </citation>
    <scope>NUCLEOTIDE SEQUENCE</scope>
    <source>
        <strain evidence="20">EUB1.1</strain>
    </source>
</reference>
<evidence type="ECO:0000256" key="15">
    <source>
        <dbReference type="ARBA" id="ARBA00032605"/>
    </source>
</evidence>
<evidence type="ECO:0000256" key="11">
    <source>
        <dbReference type="ARBA" id="ARBA00022842"/>
    </source>
</evidence>
<evidence type="ECO:0000313" key="21">
    <source>
        <dbReference type="Proteomes" id="UP000473648"/>
    </source>
</evidence>
<evidence type="ECO:0000256" key="12">
    <source>
        <dbReference type="ARBA" id="ARBA00022989"/>
    </source>
</evidence>
<feature type="transmembrane region" description="Helical" evidence="19">
    <location>
        <begin position="108"/>
        <end position="127"/>
    </location>
</feature>
<comment type="function">
    <text evidence="14 19">Joins adenosylcobinamide-GDP and alpha-ribazole to generate adenosylcobalamin (Ado-cobalamin). Also synthesizes adenosylcobalamin 5'-phosphate from adenosylcobinamide-GDP and alpha-ribazole 5'-phosphate.</text>
</comment>
<evidence type="ECO:0000256" key="4">
    <source>
        <dbReference type="ARBA" id="ARBA00010561"/>
    </source>
</evidence>
<keyword evidence="21" id="KW-1185">Reference proteome</keyword>
<dbReference type="InterPro" id="IPR003805">
    <property type="entry name" value="CobS"/>
</dbReference>
<dbReference type="Proteomes" id="UP000473648">
    <property type="component" value="Unassembled WGS sequence"/>
</dbReference>
<feature type="transmembrane region" description="Helical" evidence="19">
    <location>
        <begin position="62"/>
        <end position="80"/>
    </location>
</feature>
<comment type="pathway">
    <text evidence="3 19">Cofactor biosynthesis; adenosylcobalamin biosynthesis; adenosylcobalamin from cob(II)yrinate a,c-diamide: step 7/7.</text>
</comment>
<keyword evidence="12 19" id="KW-1133">Transmembrane helix</keyword>
<evidence type="ECO:0000256" key="14">
    <source>
        <dbReference type="ARBA" id="ARBA00025228"/>
    </source>
</evidence>
<evidence type="ECO:0000256" key="7">
    <source>
        <dbReference type="ARBA" id="ARBA00022475"/>
    </source>
</evidence>
<proteinExistence type="inferred from homology"/>
<dbReference type="GO" id="GO:0051073">
    <property type="term" value="F:adenosylcobinamide-GDP ribazoletransferase activity"/>
    <property type="evidence" value="ECO:0007669"/>
    <property type="project" value="UniProtKB-UniRule"/>
</dbReference>
<comment type="catalytic activity">
    <reaction evidence="17 19">
        <text>alpha-ribazole + adenosylcob(III)inamide-GDP = adenosylcob(III)alamin + GMP + H(+)</text>
        <dbReference type="Rhea" id="RHEA:16049"/>
        <dbReference type="ChEBI" id="CHEBI:10329"/>
        <dbReference type="ChEBI" id="CHEBI:15378"/>
        <dbReference type="ChEBI" id="CHEBI:18408"/>
        <dbReference type="ChEBI" id="CHEBI:58115"/>
        <dbReference type="ChEBI" id="CHEBI:60487"/>
        <dbReference type="EC" id="2.7.8.26"/>
    </reaction>
</comment>
<comment type="cofactor">
    <cofactor evidence="1 19">
        <name>Mg(2+)</name>
        <dbReference type="ChEBI" id="CHEBI:18420"/>
    </cofactor>
</comment>
<feature type="transmembrane region" description="Helical" evidence="19">
    <location>
        <begin position="29"/>
        <end position="50"/>
    </location>
</feature>
<gene>
    <name evidence="19 20" type="primary">cobS</name>
    <name evidence="20" type="ORF">FRC53_06420</name>
</gene>
<protein>
    <recommendedName>
        <fullName evidence="6 19">Adenosylcobinamide-GDP ribazoletransferase</fullName>
        <ecNumber evidence="5 19">2.7.8.26</ecNumber>
    </recommendedName>
    <alternativeName>
        <fullName evidence="16 19">Cobalamin synthase</fullName>
    </alternativeName>
    <alternativeName>
        <fullName evidence="15 19">Cobalamin-5'-phosphate synthase</fullName>
    </alternativeName>
</protein>
<dbReference type="EC" id="2.7.8.26" evidence="5 19"/>
<evidence type="ECO:0000256" key="3">
    <source>
        <dbReference type="ARBA" id="ARBA00004663"/>
    </source>
</evidence>
<dbReference type="EMBL" id="VOGB01000004">
    <property type="protein sequence ID" value="MQM73043.1"/>
    <property type="molecule type" value="Genomic_DNA"/>
</dbReference>
<keyword evidence="8 19" id="KW-0169">Cobalamin biosynthesis</keyword>
<keyword evidence="9 19" id="KW-0808">Transferase</keyword>
<name>A0A6L5GS97_9FIRM</name>
<dbReference type="GO" id="GO:0009236">
    <property type="term" value="P:cobalamin biosynthetic process"/>
    <property type="evidence" value="ECO:0007669"/>
    <property type="project" value="UniProtKB-UniRule"/>
</dbReference>
<dbReference type="UniPathway" id="UPA00148">
    <property type="reaction ID" value="UER00238"/>
</dbReference>
<comment type="subcellular location">
    <subcellularLocation>
        <location evidence="2 19">Cell membrane</location>
        <topology evidence="2 19">Multi-pass membrane protein</topology>
    </subcellularLocation>
</comment>
<dbReference type="AlphaFoldDB" id="A0A6L5GS97"/>
<dbReference type="Pfam" id="PF02654">
    <property type="entry name" value="CobS"/>
    <property type="match status" value="1"/>
</dbReference>